<dbReference type="Pfam" id="PF02585">
    <property type="entry name" value="PIG-L"/>
    <property type="match status" value="1"/>
</dbReference>
<dbReference type="GO" id="GO:0016137">
    <property type="term" value="P:glycoside metabolic process"/>
    <property type="evidence" value="ECO:0007669"/>
    <property type="project" value="UniProtKB-ARBA"/>
</dbReference>
<keyword evidence="1" id="KW-0862">Zinc</keyword>
<dbReference type="InterPro" id="IPR024078">
    <property type="entry name" value="LmbE-like_dom_sf"/>
</dbReference>
<dbReference type="InterPro" id="IPR003737">
    <property type="entry name" value="GlcNAc_PI_deacetylase-related"/>
</dbReference>
<dbReference type="AlphaFoldDB" id="A0AAU7DYB7"/>
<dbReference type="PANTHER" id="PTHR12993">
    <property type="entry name" value="N-ACETYLGLUCOSAMINYL-PHOSPHATIDYLINOSITOL DE-N-ACETYLASE-RELATED"/>
    <property type="match status" value="1"/>
</dbReference>
<evidence type="ECO:0000256" key="1">
    <source>
        <dbReference type="ARBA" id="ARBA00022833"/>
    </source>
</evidence>
<dbReference type="SUPFAM" id="SSF102588">
    <property type="entry name" value="LmbE-like"/>
    <property type="match status" value="1"/>
</dbReference>
<reference evidence="2" key="1">
    <citation type="submission" date="2024-02" db="EMBL/GenBank/DDBJ databases">
        <title>Tomenella chthoni gen. nov. sp. nov., a member of the family Jonesiaceae isolated from bat guano.</title>
        <authorList>
            <person name="Miller S.L."/>
            <person name="King J."/>
            <person name="Sankaranarayanan K."/>
            <person name="Lawson P.A."/>
        </authorList>
    </citation>
    <scope>NUCLEOTIDE SEQUENCE</scope>
    <source>
        <strain evidence="2">BS-20</strain>
    </source>
</reference>
<dbReference type="PANTHER" id="PTHR12993:SF26">
    <property type="entry name" value="1D-MYO-INOSITOL 2-ACETAMIDO-2-DEOXY-ALPHA-D-GLUCOPYRANOSIDE DEACETYLASE"/>
    <property type="match status" value="1"/>
</dbReference>
<name>A0AAU7DYB7_9MICO</name>
<dbReference type="Gene3D" id="3.40.50.10320">
    <property type="entry name" value="LmbE-like"/>
    <property type="match status" value="1"/>
</dbReference>
<accession>A0AAU7DYB7</accession>
<organism evidence="2">
    <name type="scientific">Jonesiaceae bacterium BS-20</name>
    <dbReference type="NCBI Taxonomy" id="3120821"/>
    <lineage>
        <taxon>Bacteria</taxon>
        <taxon>Bacillati</taxon>
        <taxon>Actinomycetota</taxon>
        <taxon>Actinomycetes</taxon>
        <taxon>Micrococcales</taxon>
        <taxon>Jonesiaceae</taxon>
    </lineage>
</organism>
<dbReference type="EMBL" id="CP146203">
    <property type="protein sequence ID" value="XBH22275.1"/>
    <property type="molecule type" value="Genomic_DNA"/>
</dbReference>
<dbReference type="GO" id="GO:0016811">
    <property type="term" value="F:hydrolase activity, acting on carbon-nitrogen (but not peptide) bonds, in linear amides"/>
    <property type="evidence" value="ECO:0007669"/>
    <property type="project" value="TreeGrafter"/>
</dbReference>
<sequence>MPQLELQPLLAVHAHPDDETLSNAGLLAATAAAGLPVAVVTATRGELGEVIGPRKGELEGAGPVLAAHRTTELTGALAALGVRQHVFLDQVPGGTDGRFQDSGMAWLDQELGAGHSAAAALGDDVPAGALVKVPLADAAHRLARVITELAPHTVVTYEPGGGYGHPDHVRTYDITTAAIALAASGIDGRKYEVQRLLWTVIPKEVLQAGRSALLATGNTAADASGLANYPATTDPIASVGVPLQDQLLTLDIRPVLANVLGALQSHGTQVQWAQSYAPPVELEIATPDVGAAAGSAGPGAADHKSVAKYELSGSFALSNNIVAPLLSHEFYLPAQLGQANETIHQRV</sequence>
<protein>
    <submittedName>
        <fullName evidence="2">PIG-L family deacetylase</fullName>
    </submittedName>
</protein>
<proteinExistence type="predicted"/>
<gene>
    <name evidence="2" type="ORF">V5R04_03335</name>
</gene>
<evidence type="ECO:0000313" key="2">
    <source>
        <dbReference type="EMBL" id="XBH22275.1"/>
    </source>
</evidence>